<reference evidence="2 3" key="1">
    <citation type="submission" date="2018-06" db="EMBL/GenBank/DDBJ databases">
        <title>Draft Whole-Genome Sequence of the purple photosynthetic bacterium Rhodospeudomonas palustris XCP.</title>
        <authorList>
            <person name="Rayyan A."/>
            <person name="Meyer T.E."/>
            <person name="Kyndt J.A."/>
        </authorList>
    </citation>
    <scope>NUCLEOTIDE SEQUENCE [LARGE SCALE GENOMIC DNA]</scope>
    <source>
        <strain evidence="2 3">XCP</strain>
    </source>
</reference>
<gene>
    <name evidence="2" type="ORF">DNX69_00520</name>
</gene>
<evidence type="ECO:0000313" key="3">
    <source>
        <dbReference type="Proteomes" id="UP000248134"/>
    </source>
</evidence>
<sequence length="542" mass="56147">MASYVFYPGNGSQTDWAVPFPYLSADHVKVYSGGVAQPFTWINSALLRVTPAVPAGTVLLVKRETQKTPMTVFENTNNLTAENLTLAETQALFIAEEASDRANMSIALDEATGHFDFSARRATNAANPVNAQDLVTKQWAETAQTAQLAQAIAAKDAAINARATTEAARDVAIEKAQSAADDADFAHESIATVTGIASTVAADRATVASDKAVVAAYRNDTAADRVATAADRVATGQDRAAVAADKATVAADKATVAADKADVNTAKVAAQAAQAAAEAARDQAKQIVGSPAASGVTFAPASSITSTNVQDAIVEALADATETANTKLAKNQNLADVLDKAAARSNLGLGSAATLSAGNTAGNVVQLDAAGRLPNVDGSQLTGIQGIPVGTTILVNGGTAPPGFLKENGAVLSRAAYPALWAYAQTYCRVVSEADWANGNWGTFSYGDGSTTFRIPDTRGEFIRNWDDGRGADSGRPLGSFQGQDIQSHSHPYALPAGYNYGYANAWPLRAHPSASDTTWTGAAGGSETRPRNVSKMACIKY</sequence>
<accession>A0A323UNR1</accession>
<dbReference type="EMBL" id="QKQS01000001">
    <property type="protein sequence ID" value="PZA13947.1"/>
    <property type="molecule type" value="Genomic_DNA"/>
</dbReference>
<feature type="domain" description="Bacteriophage T7 tail fibre protein-like N-terminal" evidence="1">
    <location>
        <begin position="2"/>
        <end position="116"/>
    </location>
</feature>
<evidence type="ECO:0000259" key="1">
    <source>
        <dbReference type="Pfam" id="PF03906"/>
    </source>
</evidence>
<name>A0A323UNR1_RHOPL</name>
<dbReference type="RefSeq" id="WP_110783952.1">
    <property type="nucleotide sequence ID" value="NZ_QKQS01000001.1"/>
</dbReference>
<organism evidence="2 3">
    <name type="scientific">Rhodopseudomonas palustris</name>
    <dbReference type="NCBI Taxonomy" id="1076"/>
    <lineage>
        <taxon>Bacteria</taxon>
        <taxon>Pseudomonadati</taxon>
        <taxon>Pseudomonadota</taxon>
        <taxon>Alphaproteobacteria</taxon>
        <taxon>Hyphomicrobiales</taxon>
        <taxon>Nitrobacteraceae</taxon>
        <taxon>Rhodopseudomonas</taxon>
    </lineage>
</organism>
<dbReference type="SUPFAM" id="SSF88874">
    <property type="entry name" value="Receptor-binding domain of short tail fibre protein gp12"/>
    <property type="match status" value="1"/>
</dbReference>
<dbReference type="AlphaFoldDB" id="A0A323UNR1"/>
<protein>
    <recommendedName>
        <fullName evidence="1">Bacteriophage T7 tail fibre protein-like N-terminal domain-containing protein</fullName>
    </recommendedName>
</protein>
<evidence type="ECO:0000313" key="2">
    <source>
        <dbReference type="EMBL" id="PZA13947.1"/>
    </source>
</evidence>
<dbReference type="InterPro" id="IPR037053">
    <property type="entry name" value="Phage_tail_collar_dom_sf"/>
</dbReference>
<dbReference type="Pfam" id="PF03906">
    <property type="entry name" value="Phage_T7_tail"/>
    <property type="match status" value="1"/>
</dbReference>
<comment type="caution">
    <text evidence="2">The sequence shown here is derived from an EMBL/GenBank/DDBJ whole genome shotgun (WGS) entry which is preliminary data.</text>
</comment>
<dbReference type="Gene3D" id="3.90.1340.10">
    <property type="entry name" value="Phage tail collar domain"/>
    <property type="match status" value="1"/>
</dbReference>
<dbReference type="Proteomes" id="UP000248134">
    <property type="component" value="Unassembled WGS sequence"/>
</dbReference>
<dbReference type="OrthoDB" id="8238277at2"/>
<proteinExistence type="predicted"/>
<dbReference type="InterPro" id="IPR005604">
    <property type="entry name" value="Phage_T7_tail_fibre-like_N"/>
</dbReference>